<keyword evidence="9" id="KW-0411">Iron-sulfur</keyword>
<dbReference type="Gene3D" id="3.40.50.720">
    <property type="entry name" value="NAD(P)-binding Rossmann-like Domain"/>
    <property type="match status" value="1"/>
</dbReference>
<evidence type="ECO:0000256" key="7">
    <source>
        <dbReference type="ARBA" id="ARBA00023002"/>
    </source>
</evidence>
<dbReference type="GO" id="GO:0051536">
    <property type="term" value="F:iron-sulfur cluster binding"/>
    <property type="evidence" value="ECO:0007669"/>
    <property type="project" value="UniProtKB-KW"/>
</dbReference>
<dbReference type="InterPro" id="IPR036188">
    <property type="entry name" value="FAD/NAD-bd_sf"/>
</dbReference>
<keyword evidence="4" id="KW-0285">Flavoprotein</keyword>
<evidence type="ECO:0000259" key="11">
    <source>
        <dbReference type="Pfam" id="PF07992"/>
    </source>
</evidence>
<dbReference type="CDD" id="cd04734">
    <property type="entry name" value="OYE_like_3_FMN"/>
    <property type="match status" value="1"/>
</dbReference>
<name>A0A2N3Y5G3_SACSN</name>
<dbReference type="SUPFAM" id="SSF51395">
    <property type="entry name" value="FMN-linked oxidoreductases"/>
    <property type="match status" value="1"/>
</dbReference>
<dbReference type="PANTHER" id="PTHR42917:SF2">
    <property type="entry name" value="2,4-DIENOYL-COA REDUCTASE [(2E)-ENOYL-COA-PRODUCING]"/>
    <property type="match status" value="1"/>
</dbReference>
<evidence type="ECO:0000256" key="1">
    <source>
        <dbReference type="ARBA" id="ARBA00001917"/>
    </source>
</evidence>
<dbReference type="Pfam" id="PF00724">
    <property type="entry name" value="Oxidored_FMN"/>
    <property type="match status" value="1"/>
</dbReference>
<dbReference type="PRINTS" id="PR00419">
    <property type="entry name" value="ADXRDTASE"/>
</dbReference>
<keyword evidence="7" id="KW-0560">Oxidoreductase</keyword>
<dbReference type="Pfam" id="PF07992">
    <property type="entry name" value="Pyr_redox_2"/>
    <property type="match status" value="1"/>
</dbReference>
<dbReference type="OrthoDB" id="3169239at2"/>
<evidence type="ECO:0000256" key="8">
    <source>
        <dbReference type="ARBA" id="ARBA00023004"/>
    </source>
</evidence>
<dbReference type="RefSeq" id="WP_010314109.1">
    <property type="nucleotide sequence ID" value="NZ_CP061007.1"/>
</dbReference>
<dbReference type="GO" id="GO:0008670">
    <property type="term" value="F:2,4-dienoyl-CoA reductase (NADPH) activity"/>
    <property type="evidence" value="ECO:0007669"/>
    <property type="project" value="TreeGrafter"/>
</dbReference>
<gene>
    <name evidence="12" type="ORF">A8926_6235</name>
</gene>
<dbReference type="GO" id="GO:0010181">
    <property type="term" value="F:FMN binding"/>
    <property type="evidence" value="ECO:0007669"/>
    <property type="project" value="InterPro"/>
</dbReference>
<dbReference type="InterPro" id="IPR051793">
    <property type="entry name" value="NADH:flavin_oxidoreductase"/>
</dbReference>
<comment type="cofactor">
    <cofactor evidence="1">
        <name>FMN</name>
        <dbReference type="ChEBI" id="CHEBI:58210"/>
    </cofactor>
</comment>
<dbReference type="SUPFAM" id="SSF51905">
    <property type="entry name" value="FAD/NAD(P)-binding domain"/>
    <property type="match status" value="1"/>
</dbReference>
<sequence length="679" mass="73505">MSVTRDPLLTPFRIKNLVLRNRMVSTSHEPGYGEDGMPTERYRAYHVEKARGGVGLTMIGGSSVVSVDSPPSFGNLHLYSDEIVPWLRQLSDEVHAEGAAVMCQITHLGHRTSNYTESWLPTVSVGNLREPAHRAFTKQAEIADLERIAADYAAGAARCEAGGLDGIEIQAYGHLLDSFWSPALNNRTDDYGGSFDNRMRFPLQVIAAIRAAVSDEFVVGIRMAVDEQLPGGVDEDEGLAIAQVVVDAGIDFISVIRGHIATESGLSDVIPPMGEASAPHLDLAARVKRKIDVPIMHAAKIADVATARHAIDDGLLDLVGMTRALIADPHLVAKIEAGQEERIRPCVGASLCIDAAYIGEPASCIHNPSTGRELRLPHRISAAPQAKNTVVVGAGPAGLEAARVLAERGHHVTVFEAAPGPGGQLRLASRVQRRRDLIGIVDWRVAECTRAGVRFQFNHLVEADELRGPDTDVVIIATGGVPNTDFLDFGADLVHDTWDVISGAVLPTGSVLVYDDHGGHPGLDVVELLAGSAAQVEWASPERTVAVDVGSVNAPPYLRTMLNHDVRISLMHRLVGVERDGDALLATFTSDPIRRSFTRRFDHVVVEHGTLPNAELYEQLKPHSTNEGEIDYTKLLDRTPQDRLRNEDGRFQLFRIGDAVSSRNVHAAVLDAFRLCSAV</sequence>
<dbReference type="PANTHER" id="PTHR42917">
    <property type="entry name" value="2,4-DIENOYL-COA REDUCTASE"/>
    <property type="match status" value="1"/>
</dbReference>
<evidence type="ECO:0000256" key="4">
    <source>
        <dbReference type="ARBA" id="ARBA00022630"/>
    </source>
</evidence>
<dbReference type="GO" id="GO:0046872">
    <property type="term" value="F:metal ion binding"/>
    <property type="evidence" value="ECO:0007669"/>
    <property type="project" value="UniProtKB-KW"/>
</dbReference>
<comment type="cofactor">
    <cofactor evidence="2">
        <name>[4Fe-4S] cluster</name>
        <dbReference type="ChEBI" id="CHEBI:49883"/>
    </cofactor>
</comment>
<evidence type="ECO:0000313" key="12">
    <source>
        <dbReference type="EMBL" id="PKW18169.1"/>
    </source>
</evidence>
<evidence type="ECO:0000256" key="5">
    <source>
        <dbReference type="ARBA" id="ARBA00022643"/>
    </source>
</evidence>
<accession>A0A2N3Y5G3</accession>
<evidence type="ECO:0000259" key="10">
    <source>
        <dbReference type="Pfam" id="PF00724"/>
    </source>
</evidence>
<keyword evidence="8" id="KW-0408">Iron</keyword>
<dbReference type="InterPro" id="IPR023753">
    <property type="entry name" value="FAD/NAD-binding_dom"/>
</dbReference>
<evidence type="ECO:0000256" key="6">
    <source>
        <dbReference type="ARBA" id="ARBA00022723"/>
    </source>
</evidence>
<comment type="similarity">
    <text evidence="3">In the N-terminal section; belongs to the NADH:flavin oxidoreductase/NADH oxidase family.</text>
</comment>
<keyword evidence="6" id="KW-0479">Metal-binding</keyword>
<evidence type="ECO:0000313" key="13">
    <source>
        <dbReference type="Proteomes" id="UP000233786"/>
    </source>
</evidence>
<dbReference type="AlphaFoldDB" id="A0A2N3Y5G3"/>
<dbReference type="EMBL" id="PJNB01000001">
    <property type="protein sequence ID" value="PKW18169.1"/>
    <property type="molecule type" value="Genomic_DNA"/>
</dbReference>
<feature type="domain" description="NADH:flavin oxidoreductase/NADH oxidase N-terminal" evidence="10">
    <location>
        <begin position="8"/>
        <end position="340"/>
    </location>
</feature>
<protein>
    <submittedName>
        <fullName evidence="12">2,4-dienoyl-CoA reductase-like NADH-dependent reductase (Old Yellow Enzyme family)</fullName>
    </submittedName>
</protein>
<organism evidence="12 13">
    <name type="scientific">Saccharopolyspora spinosa</name>
    <dbReference type="NCBI Taxonomy" id="60894"/>
    <lineage>
        <taxon>Bacteria</taxon>
        <taxon>Bacillati</taxon>
        <taxon>Actinomycetota</taxon>
        <taxon>Actinomycetes</taxon>
        <taxon>Pseudonocardiales</taxon>
        <taxon>Pseudonocardiaceae</taxon>
        <taxon>Saccharopolyspora</taxon>
    </lineage>
</organism>
<evidence type="ECO:0000256" key="9">
    <source>
        <dbReference type="ARBA" id="ARBA00023014"/>
    </source>
</evidence>
<keyword evidence="13" id="KW-1185">Reference proteome</keyword>
<dbReference type="InterPro" id="IPR013785">
    <property type="entry name" value="Aldolase_TIM"/>
</dbReference>
<evidence type="ECO:0000256" key="3">
    <source>
        <dbReference type="ARBA" id="ARBA00011048"/>
    </source>
</evidence>
<reference evidence="12" key="1">
    <citation type="submission" date="2017-12" db="EMBL/GenBank/DDBJ databases">
        <title>Sequencing the genomes of 1000 Actinobacteria strains.</title>
        <authorList>
            <person name="Klenk H.-P."/>
        </authorList>
    </citation>
    <scope>NUCLEOTIDE SEQUENCE [LARGE SCALE GENOMIC DNA]</scope>
    <source>
        <strain evidence="12">DSM 44228</strain>
    </source>
</reference>
<comment type="caution">
    <text evidence="12">The sequence shown here is derived from an EMBL/GenBank/DDBJ whole genome shotgun (WGS) entry which is preliminary data.</text>
</comment>
<dbReference type="Gene3D" id="3.50.50.60">
    <property type="entry name" value="FAD/NAD(P)-binding domain"/>
    <property type="match status" value="1"/>
</dbReference>
<feature type="domain" description="FAD/NAD(P)-binding" evidence="11">
    <location>
        <begin position="377"/>
        <end position="491"/>
    </location>
</feature>
<dbReference type="GO" id="GO:0033543">
    <property type="term" value="P:fatty acid beta-oxidation, unsaturated, even number, reductase/isomerase pathway"/>
    <property type="evidence" value="ECO:0007669"/>
    <property type="project" value="TreeGrafter"/>
</dbReference>
<dbReference type="Proteomes" id="UP000233786">
    <property type="component" value="Unassembled WGS sequence"/>
</dbReference>
<dbReference type="InterPro" id="IPR001155">
    <property type="entry name" value="OxRdtase_FMN_N"/>
</dbReference>
<keyword evidence="5" id="KW-0288">FMN</keyword>
<proteinExistence type="inferred from homology"/>
<dbReference type="STRING" id="994479.GCA_000194155_06883"/>
<evidence type="ECO:0000256" key="2">
    <source>
        <dbReference type="ARBA" id="ARBA00001966"/>
    </source>
</evidence>
<dbReference type="Gene3D" id="3.20.20.70">
    <property type="entry name" value="Aldolase class I"/>
    <property type="match status" value="1"/>
</dbReference>